<evidence type="ECO:0000313" key="7">
    <source>
        <dbReference type="Proteomes" id="UP000037179"/>
    </source>
</evidence>
<proteinExistence type="predicted"/>
<evidence type="ECO:0000313" key="8">
    <source>
        <dbReference type="Proteomes" id="UP000180166"/>
    </source>
</evidence>
<evidence type="ECO:0000313" key="5">
    <source>
        <dbReference type="EMBL" id="APA96254.1"/>
    </source>
</evidence>
<dbReference type="SMART" id="SM00347">
    <property type="entry name" value="HTH_MARR"/>
    <property type="match status" value="1"/>
</dbReference>
<dbReference type="InterPro" id="IPR036390">
    <property type="entry name" value="WH_DNA-bd_sf"/>
</dbReference>
<dbReference type="RefSeq" id="WP_033089774.1">
    <property type="nucleotide sequence ID" value="NZ_AP017900.1"/>
</dbReference>
<dbReference type="PANTHER" id="PTHR33164">
    <property type="entry name" value="TRANSCRIPTIONAL REGULATOR, MARR FAMILY"/>
    <property type="match status" value="1"/>
</dbReference>
<dbReference type="Pfam" id="PF01047">
    <property type="entry name" value="MarR"/>
    <property type="match status" value="1"/>
</dbReference>
<reference evidence="6 7" key="2">
    <citation type="journal article" date="2016" name="Genome Announc.">
        <title>Draft Genome Sequence of Erythromycin- and Oxytetracycline-Sensitive Nocardia seriolae Strain U-1 (NBRC 110359).</title>
        <authorList>
            <person name="Imajoh M."/>
            <person name="Sukeda M."/>
            <person name="Shimizu M."/>
            <person name="Yamane J."/>
            <person name="Ohnishi K."/>
            <person name="Oshima S."/>
        </authorList>
    </citation>
    <scope>NUCLEOTIDE SEQUENCE [LARGE SCALE GENOMIC DNA]</scope>
    <source>
        <strain evidence="6 7">U-1</strain>
    </source>
</reference>
<dbReference type="GO" id="GO:0003700">
    <property type="term" value="F:DNA-binding transcription factor activity"/>
    <property type="evidence" value="ECO:0007669"/>
    <property type="project" value="InterPro"/>
</dbReference>
<reference evidence="5 8" key="3">
    <citation type="submission" date="2016-10" db="EMBL/GenBank/DDBJ databases">
        <title>Genome sequence of Nocardia seriolae strain EM150506, isolated from Anguila japonica.</title>
        <authorList>
            <person name="Han H.-J."/>
        </authorList>
    </citation>
    <scope>NUCLEOTIDE SEQUENCE [LARGE SCALE GENOMIC DNA]</scope>
    <source>
        <strain evidence="5 8">EM150506</strain>
    </source>
</reference>
<keyword evidence="7" id="KW-1185">Reference proteome</keyword>
<reference evidence="7" key="1">
    <citation type="submission" date="2015-07" db="EMBL/GenBank/DDBJ databases">
        <title>Nocardia seriolae U-1 whole genome shotgun sequence.</title>
        <authorList>
            <person name="Imajoh M."/>
            <person name="Fukumoto Y."/>
            <person name="Sukeda M."/>
            <person name="Yamane J."/>
            <person name="Yamasaki K."/>
            <person name="Shimizu M."/>
            <person name="Ohnishi K."/>
            <person name="Oshima S."/>
        </authorList>
    </citation>
    <scope>NUCLEOTIDE SEQUENCE [LARGE SCALE GENOMIC DNA]</scope>
    <source>
        <strain evidence="7">U-1</strain>
    </source>
</reference>
<evidence type="ECO:0000256" key="1">
    <source>
        <dbReference type="ARBA" id="ARBA00023015"/>
    </source>
</evidence>
<dbReference type="KEGG" id="nsr:NS506_02187"/>
<protein>
    <submittedName>
        <fullName evidence="5">HTH-type transcriptional regulator YdcH</fullName>
    </submittedName>
    <submittedName>
        <fullName evidence="6">MarR family transcriptional regulator</fullName>
    </submittedName>
</protein>
<gene>
    <name evidence="5" type="ORF">NS506_02187</name>
    <name evidence="6" type="ORF">NSK11_contig00105-0001</name>
</gene>
<evidence type="ECO:0000256" key="2">
    <source>
        <dbReference type="ARBA" id="ARBA00023125"/>
    </source>
</evidence>
<dbReference type="SUPFAM" id="SSF46785">
    <property type="entry name" value="Winged helix' DNA-binding domain"/>
    <property type="match status" value="1"/>
</dbReference>
<evidence type="ECO:0000259" key="4">
    <source>
        <dbReference type="PROSITE" id="PS50995"/>
    </source>
</evidence>
<keyword evidence="1" id="KW-0805">Transcription regulation</keyword>
<dbReference type="Gene3D" id="1.10.10.10">
    <property type="entry name" value="Winged helix-like DNA-binding domain superfamily/Winged helix DNA-binding domain"/>
    <property type="match status" value="1"/>
</dbReference>
<organism evidence="6 7">
    <name type="scientific">Nocardia seriolae</name>
    <dbReference type="NCBI Taxonomy" id="37332"/>
    <lineage>
        <taxon>Bacteria</taxon>
        <taxon>Bacillati</taxon>
        <taxon>Actinomycetota</taxon>
        <taxon>Actinomycetes</taxon>
        <taxon>Mycobacteriales</taxon>
        <taxon>Nocardiaceae</taxon>
        <taxon>Nocardia</taxon>
    </lineage>
</organism>
<dbReference type="InterPro" id="IPR000835">
    <property type="entry name" value="HTH_MarR-typ"/>
</dbReference>
<dbReference type="OrthoDB" id="9806864at2"/>
<dbReference type="EMBL" id="BBYQ01000105">
    <property type="protein sequence ID" value="GAP31144.1"/>
    <property type="molecule type" value="Genomic_DNA"/>
</dbReference>
<keyword evidence="2" id="KW-0238">DNA-binding</keyword>
<dbReference type="PRINTS" id="PR00598">
    <property type="entry name" value="HTHMARR"/>
</dbReference>
<dbReference type="AlphaFoldDB" id="A0A0B8NM65"/>
<keyword evidence="3" id="KW-0804">Transcription</keyword>
<dbReference type="InterPro" id="IPR036388">
    <property type="entry name" value="WH-like_DNA-bd_sf"/>
</dbReference>
<dbReference type="GeneID" id="93370028"/>
<dbReference type="Proteomes" id="UP000180166">
    <property type="component" value="Chromosome"/>
</dbReference>
<dbReference type="PANTHER" id="PTHR33164:SF64">
    <property type="entry name" value="TRANSCRIPTIONAL REGULATOR SLYA"/>
    <property type="match status" value="1"/>
</dbReference>
<evidence type="ECO:0000313" key="6">
    <source>
        <dbReference type="EMBL" id="GAP31144.1"/>
    </source>
</evidence>
<name>A0A0B8NM65_9NOCA</name>
<dbReference type="GO" id="GO:0003677">
    <property type="term" value="F:DNA binding"/>
    <property type="evidence" value="ECO:0007669"/>
    <property type="project" value="UniProtKB-KW"/>
</dbReference>
<sequence length="155" mass="17083">MANDGLHTEFEHADESPGLLLWQVTNRWQAAQRAALAPFDLTHVQFVLLAALTWLTGRSGGDPVTQRDVADQAATDPMMTSQVLRALEQKGLLERRDHPSDKRAKSLVPTESGVALVNRAIVAVESCDRDFFGPLGARTARFTAALRQLRDRDHG</sequence>
<accession>A0A0B8NM65</accession>
<evidence type="ECO:0000256" key="3">
    <source>
        <dbReference type="ARBA" id="ARBA00023163"/>
    </source>
</evidence>
<dbReference type="GO" id="GO:0006950">
    <property type="term" value="P:response to stress"/>
    <property type="evidence" value="ECO:0007669"/>
    <property type="project" value="TreeGrafter"/>
</dbReference>
<dbReference type="Proteomes" id="UP000037179">
    <property type="component" value="Unassembled WGS sequence"/>
</dbReference>
<dbReference type="EMBL" id="CP017839">
    <property type="protein sequence ID" value="APA96254.1"/>
    <property type="molecule type" value="Genomic_DNA"/>
</dbReference>
<feature type="domain" description="HTH marR-type" evidence="4">
    <location>
        <begin position="14"/>
        <end position="155"/>
    </location>
</feature>
<dbReference type="InterPro" id="IPR039422">
    <property type="entry name" value="MarR/SlyA-like"/>
</dbReference>
<dbReference type="PROSITE" id="PS50995">
    <property type="entry name" value="HTH_MARR_2"/>
    <property type="match status" value="1"/>
</dbReference>